<keyword evidence="1" id="KW-0812">Transmembrane</keyword>
<reference evidence="2" key="1">
    <citation type="submission" date="2018-02" db="EMBL/GenBank/DDBJ databases">
        <title>Rhizophora mucronata_Transcriptome.</title>
        <authorList>
            <person name="Meera S.P."/>
            <person name="Sreeshan A."/>
            <person name="Augustine A."/>
        </authorList>
    </citation>
    <scope>NUCLEOTIDE SEQUENCE</scope>
    <source>
        <tissue evidence="2">Leaf</tissue>
    </source>
</reference>
<evidence type="ECO:0000256" key="1">
    <source>
        <dbReference type="SAM" id="Phobius"/>
    </source>
</evidence>
<feature type="transmembrane region" description="Helical" evidence="1">
    <location>
        <begin position="24"/>
        <end position="44"/>
    </location>
</feature>
<keyword evidence="1" id="KW-0472">Membrane</keyword>
<organism evidence="2">
    <name type="scientific">Rhizophora mucronata</name>
    <name type="common">Asiatic mangrove</name>
    <dbReference type="NCBI Taxonomy" id="61149"/>
    <lineage>
        <taxon>Eukaryota</taxon>
        <taxon>Viridiplantae</taxon>
        <taxon>Streptophyta</taxon>
        <taxon>Embryophyta</taxon>
        <taxon>Tracheophyta</taxon>
        <taxon>Spermatophyta</taxon>
        <taxon>Magnoliopsida</taxon>
        <taxon>eudicotyledons</taxon>
        <taxon>Gunneridae</taxon>
        <taxon>Pentapetalae</taxon>
        <taxon>rosids</taxon>
        <taxon>fabids</taxon>
        <taxon>Malpighiales</taxon>
        <taxon>Rhizophoraceae</taxon>
        <taxon>Rhizophora</taxon>
    </lineage>
</organism>
<keyword evidence="1" id="KW-1133">Transmembrane helix</keyword>
<evidence type="ECO:0000313" key="2">
    <source>
        <dbReference type="EMBL" id="MBX45322.1"/>
    </source>
</evidence>
<accession>A0A2P2NS31</accession>
<dbReference type="AlphaFoldDB" id="A0A2P2NS31"/>
<proteinExistence type="predicted"/>
<protein>
    <submittedName>
        <fullName evidence="2">Uncharacterized protein</fullName>
    </submittedName>
</protein>
<sequence>MLHVVCYTIWLSPQWQKMDRYFDAAVYDTCTCFFDIFSFFSLLFEG</sequence>
<dbReference type="EMBL" id="GGEC01064838">
    <property type="protein sequence ID" value="MBX45322.1"/>
    <property type="molecule type" value="Transcribed_RNA"/>
</dbReference>
<name>A0A2P2NS31_RHIMU</name>